<dbReference type="Proteomes" id="UP000176244">
    <property type="component" value="Unassembled WGS sequence"/>
</dbReference>
<comment type="caution">
    <text evidence="1">The sequence shown here is derived from an EMBL/GenBank/DDBJ whole genome shotgun (WGS) entry which is preliminary data.</text>
</comment>
<protein>
    <submittedName>
        <fullName evidence="1">Uncharacterized protein</fullName>
    </submittedName>
</protein>
<evidence type="ECO:0000313" key="2">
    <source>
        <dbReference type="Proteomes" id="UP000176244"/>
    </source>
</evidence>
<organism evidence="1 2">
    <name type="scientific">Acetobacterium wieringae</name>
    <dbReference type="NCBI Taxonomy" id="52694"/>
    <lineage>
        <taxon>Bacteria</taxon>
        <taxon>Bacillati</taxon>
        <taxon>Bacillota</taxon>
        <taxon>Clostridia</taxon>
        <taxon>Eubacteriales</taxon>
        <taxon>Eubacteriaceae</taxon>
        <taxon>Acetobacterium</taxon>
    </lineage>
</organism>
<gene>
    <name evidence="1" type="ORF">ACWI_03390</name>
</gene>
<sequence length="32" mass="3689">MMKVLYISSSTIIKSEEKAGRRNTKDNARYVV</sequence>
<dbReference type="EMBL" id="LKEU01000012">
    <property type="protein sequence ID" value="OFV72089.1"/>
    <property type="molecule type" value="Genomic_DNA"/>
</dbReference>
<reference evidence="1 2" key="1">
    <citation type="submission" date="2015-09" db="EMBL/GenBank/DDBJ databases">
        <title>Genome sequence of Acetobacterium wieringae DSM 1911.</title>
        <authorList>
            <person name="Poehlein A."/>
            <person name="Bengelsdorf F.R."/>
            <person name="Schiel-Bengelsdorf B."/>
            <person name="Duerre P."/>
            <person name="Daniel R."/>
        </authorList>
    </citation>
    <scope>NUCLEOTIDE SEQUENCE [LARGE SCALE GENOMIC DNA]</scope>
    <source>
        <strain evidence="1 2">DSM 1911</strain>
    </source>
</reference>
<name>A0A1F2PKZ5_9FIRM</name>
<proteinExistence type="predicted"/>
<evidence type="ECO:0000313" key="1">
    <source>
        <dbReference type="EMBL" id="OFV72089.1"/>
    </source>
</evidence>
<dbReference type="STRING" id="52694.ACWI_03390"/>
<accession>A0A1F2PKZ5</accession>
<dbReference type="AlphaFoldDB" id="A0A1F2PKZ5"/>